<dbReference type="EMBL" id="JANFNH010000049">
    <property type="protein sequence ID" value="MCQ4045788.1"/>
    <property type="molecule type" value="Genomic_DNA"/>
</dbReference>
<keyword evidence="2" id="KW-1185">Reference proteome</keyword>
<accession>A0ABT1PK95</accession>
<dbReference type="RefSeq" id="WP_255931940.1">
    <property type="nucleotide sequence ID" value="NZ_JANFNH010000049.1"/>
</dbReference>
<evidence type="ECO:0008006" key="3">
    <source>
        <dbReference type="Google" id="ProtNLM"/>
    </source>
</evidence>
<evidence type="ECO:0000313" key="1">
    <source>
        <dbReference type="EMBL" id="MCQ4045788.1"/>
    </source>
</evidence>
<protein>
    <recommendedName>
        <fullName evidence="3">Transcriptional regulator</fullName>
    </recommendedName>
</protein>
<organism evidence="1 2">
    <name type="scientific">Streptantibioticus rubrisoli</name>
    <dbReference type="NCBI Taxonomy" id="1387313"/>
    <lineage>
        <taxon>Bacteria</taxon>
        <taxon>Bacillati</taxon>
        <taxon>Actinomycetota</taxon>
        <taxon>Actinomycetes</taxon>
        <taxon>Kitasatosporales</taxon>
        <taxon>Streptomycetaceae</taxon>
        <taxon>Streptantibioticus</taxon>
    </lineage>
</organism>
<comment type="caution">
    <text evidence="1">The sequence shown here is derived from an EMBL/GenBank/DDBJ whole genome shotgun (WGS) entry which is preliminary data.</text>
</comment>
<dbReference type="Proteomes" id="UP001206206">
    <property type="component" value="Unassembled WGS sequence"/>
</dbReference>
<proteinExistence type="predicted"/>
<sequence length="330" mass="35523">MERRAFVADAVSLAACAALPRGGHEVGSAHVLELREGLRSLYALDDAYGGADVLSLAVRHLHRVRRVLNTAAVAEPIARQLQLLVGETAEQVAWLAYDADDQDAARRYWGEALTTATVMGDTGLEVLVLAALSMQAIHEDRPRDGYDLARTARSKAEGLGSPTLLSLITTREARALARMRDATAASRQLATAMRMLERTDRGRPAPPWAAFHGPAELDFAQGLLYADTGRPRAAVPFLRAAVTRQAAAYGRNRALYRLTLARALVNAGEADEAAGEATAALDDLAEVDSGRVIRRLAQVRGQLQRTDARSAREAVEAITPYLTTTSGGHR</sequence>
<reference evidence="1 2" key="1">
    <citation type="submission" date="2022-06" db="EMBL/GenBank/DDBJ databases">
        <title>Draft genome sequence of type strain Streptomyces rubrisoli DSM 42083.</title>
        <authorList>
            <person name="Duangmal K."/>
            <person name="Klaysubun C."/>
        </authorList>
    </citation>
    <scope>NUCLEOTIDE SEQUENCE [LARGE SCALE GENOMIC DNA]</scope>
    <source>
        <strain evidence="1 2">DSM 42083</strain>
    </source>
</reference>
<name>A0ABT1PK95_9ACTN</name>
<gene>
    <name evidence="1" type="ORF">NON19_28080</name>
</gene>
<evidence type="ECO:0000313" key="2">
    <source>
        <dbReference type="Proteomes" id="UP001206206"/>
    </source>
</evidence>